<dbReference type="OrthoDB" id="3392378at2"/>
<dbReference type="AlphaFoldDB" id="A0A6N8EEH2"/>
<sequence length="85" mass="9981">MTRDVMQEKILTILVQDFEFQEPGLDDNLRDDHGFDSIDAIELLGKIERILGFSLTREEKEKAMEIRTINDILDYLERIQQGRAQ</sequence>
<dbReference type="Proteomes" id="UP000434044">
    <property type="component" value="Unassembled WGS sequence"/>
</dbReference>
<comment type="caution">
    <text evidence="2">The sequence shown here is derived from an EMBL/GenBank/DDBJ whole genome shotgun (WGS) entry which is preliminary data.</text>
</comment>
<evidence type="ECO:0000259" key="1">
    <source>
        <dbReference type="PROSITE" id="PS50075"/>
    </source>
</evidence>
<organism evidence="2 3">
    <name type="scientific">Allochromatium palmeri</name>
    <dbReference type="NCBI Taxonomy" id="231048"/>
    <lineage>
        <taxon>Bacteria</taxon>
        <taxon>Pseudomonadati</taxon>
        <taxon>Pseudomonadota</taxon>
        <taxon>Gammaproteobacteria</taxon>
        <taxon>Chromatiales</taxon>
        <taxon>Chromatiaceae</taxon>
        <taxon>Allochromatium</taxon>
    </lineage>
</organism>
<dbReference type="InterPro" id="IPR009081">
    <property type="entry name" value="PP-bd_ACP"/>
</dbReference>
<dbReference type="PROSITE" id="PS50075">
    <property type="entry name" value="CARRIER"/>
    <property type="match status" value="1"/>
</dbReference>
<dbReference type="Gene3D" id="1.10.1200.10">
    <property type="entry name" value="ACP-like"/>
    <property type="match status" value="1"/>
</dbReference>
<evidence type="ECO:0000313" key="3">
    <source>
        <dbReference type="Proteomes" id="UP000434044"/>
    </source>
</evidence>
<accession>A0A6N8EEH2</accession>
<dbReference type="Pfam" id="PF00550">
    <property type="entry name" value="PP-binding"/>
    <property type="match status" value="1"/>
</dbReference>
<dbReference type="SUPFAM" id="SSF47336">
    <property type="entry name" value="ACP-like"/>
    <property type="match status" value="1"/>
</dbReference>
<dbReference type="InterPro" id="IPR036736">
    <property type="entry name" value="ACP-like_sf"/>
</dbReference>
<name>A0A6N8EEH2_9GAMM</name>
<feature type="domain" description="Carrier" evidence="1">
    <location>
        <begin position="1"/>
        <end position="80"/>
    </location>
</feature>
<reference evidence="2 3" key="1">
    <citation type="submission" date="2019-11" db="EMBL/GenBank/DDBJ databases">
        <title>Whole-genome sequence of the anaerobic purple sulfur bacterium Allochromatium palmeri DSM 15591.</title>
        <authorList>
            <person name="Kyndt J.A."/>
            <person name="Meyer T.E."/>
        </authorList>
    </citation>
    <scope>NUCLEOTIDE SEQUENCE [LARGE SCALE GENOMIC DNA]</scope>
    <source>
        <strain evidence="2 3">DSM 15591</strain>
    </source>
</reference>
<dbReference type="EMBL" id="WNKT01000030">
    <property type="protein sequence ID" value="MTW22051.1"/>
    <property type="molecule type" value="Genomic_DNA"/>
</dbReference>
<keyword evidence="3" id="KW-1185">Reference proteome</keyword>
<protein>
    <submittedName>
        <fullName evidence="2">Acyl carrier protein</fullName>
    </submittedName>
</protein>
<gene>
    <name evidence="2" type="ORF">GJ668_13245</name>
</gene>
<evidence type="ECO:0000313" key="2">
    <source>
        <dbReference type="EMBL" id="MTW22051.1"/>
    </source>
</evidence>
<proteinExistence type="predicted"/>